<dbReference type="Gene3D" id="3.90.120.10">
    <property type="entry name" value="DNA Methylase, subunit A, domain 2"/>
    <property type="match status" value="1"/>
</dbReference>
<feature type="domain" description="BAH" evidence="10">
    <location>
        <begin position="444"/>
        <end position="573"/>
    </location>
</feature>
<comment type="caution">
    <text evidence="11">The sequence shown here is derived from an EMBL/GenBank/DDBJ whole genome shotgun (WGS) entry which is preliminary data.</text>
</comment>
<comment type="subcellular location">
    <subcellularLocation>
        <location evidence="1">Nucleus</location>
    </subcellularLocation>
</comment>
<keyword evidence="3 8" id="KW-0489">Methyltransferase</keyword>
<dbReference type="SUPFAM" id="SSF53335">
    <property type="entry name" value="S-adenosyl-L-methionine-dependent methyltransferases"/>
    <property type="match status" value="1"/>
</dbReference>
<dbReference type="Pfam" id="PF25423">
    <property type="entry name" value="DUF7893"/>
    <property type="match status" value="1"/>
</dbReference>
<evidence type="ECO:0000256" key="5">
    <source>
        <dbReference type="ARBA" id="ARBA00022691"/>
    </source>
</evidence>
<dbReference type="PANTHER" id="PTHR10629">
    <property type="entry name" value="CYTOSINE-SPECIFIC METHYLTRANSFERASE"/>
    <property type="match status" value="1"/>
</dbReference>
<dbReference type="InterPro" id="IPR057215">
    <property type="entry name" value="DUF7893"/>
</dbReference>
<dbReference type="InterPro" id="IPR001025">
    <property type="entry name" value="BAH_dom"/>
</dbReference>
<feature type="region of interest" description="Disordered" evidence="9">
    <location>
        <begin position="448"/>
        <end position="467"/>
    </location>
</feature>
<feature type="compositionally biased region" description="Basic and acidic residues" evidence="9">
    <location>
        <begin position="56"/>
        <end position="68"/>
    </location>
</feature>
<dbReference type="InterPro" id="IPR050390">
    <property type="entry name" value="C5-Methyltransferase"/>
</dbReference>
<gene>
    <name evidence="11" type="ORF">CRHIZ90672A_00011364</name>
</gene>
<dbReference type="GO" id="GO:0003682">
    <property type="term" value="F:chromatin binding"/>
    <property type="evidence" value="ECO:0007669"/>
    <property type="project" value="InterPro"/>
</dbReference>
<dbReference type="InterPro" id="IPR018117">
    <property type="entry name" value="C5_DNA_meth_AS"/>
</dbReference>
<dbReference type="PROSITE" id="PS00094">
    <property type="entry name" value="C5_MTASE_1"/>
    <property type="match status" value="1"/>
</dbReference>
<feature type="region of interest" description="Disordered" evidence="9">
    <location>
        <begin position="1160"/>
        <end position="1187"/>
    </location>
</feature>
<feature type="domain" description="BAH" evidence="10">
    <location>
        <begin position="589"/>
        <end position="710"/>
    </location>
</feature>
<dbReference type="GO" id="GO:0005634">
    <property type="term" value="C:nucleus"/>
    <property type="evidence" value="ECO:0007669"/>
    <property type="project" value="UniProtKB-SubCell"/>
</dbReference>
<dbReference type="PROSITE" id="PS51038">
    <property type="entry name" value="BAH"/>
    <property type="match status" value="2"/>
</dbReference>
<dbReference type="InterPro" id="IPR043151">
    <property type="entry name" value="BAH_sf"/>
</dbReference>
<accession>A0A9N9YFB1</accession>
<sequence>MEEVSIDDFFDPDLQAFFDNPFLDNLGHDLEDIAGSDLGTSLPLWDALVVPAAEQEHTIKKASPRESLDFGSDEFPKPDLVPSKPSPPQHETLPLLPAQPKPTPTPTVQVEIPQSTLLTPRSCYEPFEPEFPLKRESEVIQELLPLAREEDTSGGEYLELQLDDFAVYNEAAHYGLQMRSLHQLDTKDRGGHFHFDGVLRCRDRAFFVKHVAITAMPIQNYGDPAHQHTVRDSIWLETRLSRKNNLFYRLGRPASEYSRFFRPFLWVADLAKHFVDYLDAMWELKQRVSIHHFRVDFYNWLRKTHGNAKELNEWLSMHPSTDYRTSIVANIHFLYKEAIGVLDQRATYVHLLWKDLAWDNSRFQRYEEITESLYSPLDLSRTVVTPYIFDCFKHLPFGDRLDAVQFSDETQALRDKLIQELSFNGSNDGYSDSASLIATKDRIRSIKPGDTISTHRDSEESGSKWQRETSKDFSDVDRWLARVQQVSVKKGKRYFDVSWYYRPVDTLCGLMRYPWKNEIFLSDHCSCEETFKIMEDEVLGVHDVDFHGNPSTSSEFFCRLAYIHQDRKWVSLKEEHLVCEHVRDRVESPTYCPGDTVLVRVDESDRSEPCEVLSTETKNSRGRLRRSLTLRKLLRRSKVDRKAQAVLPNELVYSDEVITIQENQVMGPCHVRFFPVGTPISRPYDRNGVGNLFVLRHRLVSSLESARLEPLTECPGSLRQGFAEMKLPQLRGLDLFCGGGNFGRGLEEAGGIKMRWANDYVSNAIHTYMANVETPKEVHPFLGSIDILQKLALEGCFSKNVPAPGEVDFISGGSPCPGFSSLTNDKTTVAQRKNQSLVAAFASSIDLYRPKYGLLENVTGIVQKKANRDQDVFSQLICAVVGLGYQTQFYFLDASSCGSPQRRSRVFLAFAAPGYKLPDKPQQTHSHPDYTNNLSLGKLPNGEAMAEREWLEATPFKFTSAAEATADLPPIQDGKPDICVPFPDHRVSIGQTRNLLLQMYHIPTRPFGMNFASSWYRPDPLMTRSERESFFADDKNATVLRVGPKSNAFGRQRPDSLIETVVTKQGPGDGKSGRQLHWRENRALTLMEARRAQGFRDEDVLLGTPGEQYRIVGNSVAREVAVALGIALREAYAASTGVDPARTREVPIVIVDSDNDTDIDTEATGGILSSTSRENSRSETPLTSASEANYLIPERGVPKVTKKRKLGPIPILVDRTSKITKVVLGGGSSEV</sequence>
<dbReference type="AlphaFoldDB" id="A0A9N9YFB1"/>
<keyword evidence="4 8" id="KW-0808">Transferase</keyword>
<dbReference type="Proteomes" id="UP000696573">
    <property type="component" value="Unassembled WGS sequence"/>
</dbReference>
<protein>
    <recommendedName>
        <fullName evidence="2">DNA (cytosine-5-)-methyltransferase</fullName>
        <ecNumber evidence="2">2.1.1.37</ecNumber>
    </recommendedName>
</protein>
<dbReference type="Pfam" id="PF00145">
    <property type="entry name" value="DNA_methylase"/>
    <property type="match status" value="1"/>
</dbReference>
<feature type="region of interest" description="Disordered" evidence="9">
    <location>
        <begin position="56"/>
        <end position="108"/>
    </location>
</feature>
<dbReference type="InterPro" id="IPR029063">
    <property type="entry name" value="SAM-dependent_MTases_sf"/>
</dbReference>
<dbReference type="PRINTS" id="PR00105">
    <property type="entry name" value="C5METTRFRASE"/>
</dbReference>
<dbReference type="OrthoDB" id="5376140at2759"/>
<dbReference type="GO" id="GO:0032259">
    <property type="term" value="P:methylation"/>
    <property type="evidence" value="ECO:0007669"/>
    <property type="project" value="UniProtKB-KW"/>
</dbReference>
<dbReference type="Gene3D" id="2.30.30.490">
    <property type="match status" value="2"/>
</dbReference>
<reference evidence="11" key="1">
    <citation type="submission" date="2021-10" db="EMBL/GenBank/DDBJ databases">
        <authorList>
            <person name="Piombo E."/>
        </authorList>
    </citation>
    <scope>NUCLEOTIDE SEQUENCE</scope>
</reference>
<evidence type="ECO:0000256" key="6">
    <source>
        <dbReference type="ARBA" id="ARBA00023125"/>
    </source>
</evidence>
<keyword evidence="6" id="KW-0238">DNA-binding</keyword>
<evidence type="ECO:0000259" key="10">
    <source>
        <dbReference type="PROSITE" id="PS51038"/>
    </source>
</evidence>
<keyword evidence="7" id="KW-0539">Nucleus</keyword>
<evidence type="ECO:0000256" key="2">
    <source>
        <dbReference type="ARBA" id="ARBA00011975"/>
    </source>
</evidence>
<evidence type="ECO:0000313" key="11">
    <source>
        <dbReference type="EMBL" id="CAH0019042.1"/>
    </source>
</evidence>
<evidence type="ECO:0000256" key="3">
    <source>
        <dbReference type="ARBA" id="ARBA00022603"/>
    </source>
</evidence>
<comment type="similarity">
    <text evidence="8">Belongs to the class I-like SAM-binding methyltransferase superfamily. C5-methyltransferase family.</text>
</comment>
<name>A0A9N9YFB1_9HYPO</name>
<dbReference type="InterPro" id="IPR001525">
    <property type="entry name" value="C5_MeTfrase"/>
</dbReference>
<dbReference type="PROSITE" id="PS51679">
    <property type="entry name" value="SAM_MT_C5"/>
    <property type="match status" value="1"/>
</dbReference>
<organism evidence="11 12">
    <name type="scientific">Clonostachys rhizophaga</name>
    <dbReference type="NCBI Taxonomy" id="160324"/>
    <lineage>
        <taxon>Eukaryota</taxon>
        <taxon>Fungi</taxon>
        <taxon>Dikarya</taxon>
        <taxon>Ascomycota</taxon>
        <taxon>Pezizomycotina</taxon>
        <taxon>Sordariomycetes</taxon>
        <taxon>Hypocreomycetidae</taxon>
        <taxon>Hypocreales</taxon>
        <taxon>Bionectriaceae</taxon>
        <taxon>Clonostachys</taxon>
    </lineage>
</organism>
<dbReference type="GO" id="GO:0003886">
    <property type="term" value="F:DNA (cytosine-5-)-methyltransferase activity"/>
    <property type="evidence" value="ECO:0007669"/>
    <property type="project" value="UniProtKB-EC"/>
</dbReference>
<proteinExistence type="inferred from homology"/>
<evidence type="ECO:0000256" key="8">
    <source>
        <dbReference type="PROSITE-ProRule" id="PRU01016"/>
    </source>
</evidence>
<dbReference type="GO" id="GO:0003677">
    <property type="term" value="F:DNA binding"/>
    <property type="evidence" value="ECO:0007669"/>
    <property type="project" value="UniProtKB-KW"/>
</dbReference>
<evidence type="ECO:0000256" key="9">
    <source>
        <dbReference type="SAM" id="MobiDB-lite"/>
    </source>
</evidence>
<dbReference type="GO" id="GO:0044027">
    <property type="term" value="P:negative regulation of gene expression via chromosomal CpG island methylation"/>
    <property type="evidence" value="ECO:0007669"/>
    <property type="project" value="TreeGrafter"/>
</dbReference>
<dbReference type="EC" id="2.1.1.37" evidence="2"/>
<dbReference type="PANTHER" id="PTHR10629:SF54">
    <property type="entry name" value="DNA METHYLTRANSFERASE DIM-2"/>
    <property type="match status" value="1"/>
</dbReference>
<keyword evidence="12" id="KW-1185">Reference proteome</keyword>
<evidence type="ECO:0000256" key="1">
    <source>
        <dbReference type="ARBA" id="ARBA00004123"/>
    </source>
</evidence>
<dbReference type="Gene3D" id="3.40.50.150">
    <property type="entry name" value="Vaccinia Virus protein VP39"/>
    <property type="match status" value="1"/>
</dbReference>
<evidence type="ECO:0000256" key="4">
    <source>
        <dbReference type="ARBA" id="ARBA00022679"/>
    </source>
</evidence>
<evidence type="ECO:0000256" key="7">
    <source>
        <dbReference type="ARBA" id="ARBA00023242"/>
    </source>
</evidence>
<keyword evidence="5 8" id="KW-0949">S-adenosyl-L-methionine</keyword>
<feature type="compositionally biased region" description="Basic and acidic residues" evidence="9">
    <location>
        <begin position="453"/>
        <end position="467"/>
    </location>
</feature>
<feature type="active site" evidence="8">
    <location>
        <position position="816"/>
    </location>
</feature>
<evidence type="ECO:0000313" key="12">
    <source>
        <dbReference type="Proteomes" id="UP000696573"/>
    </source>
</evidence>
<dbReference type="EMBL" id="CABFNQ020000551">
    <property type="protein sequence ID" value="CAH0019042.1"/>
    <property type="molecule type" value="Genomic_DNA"/>
</dbReference>